<dbReference type="Proteomes" id="UP001209878">
    <property type="component" value="Unassembled WGS sequence"/>
</dbReference>
<dbReference type="AlphaFoldDB" id="A0AAD9PCP3"/>
<evidence type="ECO:0000313" key="1">
    <source>
        <dbReference type="EMBL" id="KAK2192389.1"/>
    </source>
</evidence>
<dbReference type="EMBL" id="JAODUO010000031">
    <property type="protein sequence ID" value="KAK2192389.1"/>
    <property type="molecule type" value="Genomic_DNA"/>
</dbReference>
<name>A0AAD9PCP3_RIDPI</name>
<protein>
    <submittedName>
        <fullName evidence="1">Uncharacterized protein</fullName>
    </submittedName>
</protein>
<organism evidence="1 2">
    <name type="scientific">Ridgeia piscesae</name>
    <name type="common">Tubeworm</name>
    <dbReference type="NCBI Taxonomy" id="27915"/>
    <lineage>
        <taxon>Eukaryota</taxon>
        <taxon>Metazoa</taxon>
        <taxon>Spiralia</taxon>
        <taxon>Lophotrochozoa</taxon>
        <taxon>Annelida</taxon>
        <taxon>Polychaeta</taxon>
        <taxon>Sedentaria</taxon>
        <taxon>Canalipalpata</taxon>
        <taxon>Sabellida</taxon>
        <taxon>Siboglinidae</taxon>
        <taxon>Ridgeia</taxon>
    </lineage>
</organism>
<gene>
    <name evidence="1" type="ORF">NP493_30g01015</name>
</gene>
<accession>A0AAD9PCP3</accession>
<keyword evidence="2" id="KW-1185">Reference proteome</keyword>
<proteinExistence type="predicted"/>
<sequence>MTSSMASDIINREMESLDLLSGSSSAESSVSDMQLGLDVRAVLATANKFGRRHLPSFDKWLDVSTKLAVLQVCNAHAHWLYTVEPLNRPRLFTVH</sequence>
<comment type="caution">
    <text evidence="1">The sequence shown here is derived from an EMBL/GenBank/DDBJ whole genome shotgun (WGS) entry which is preliminary data.</text>
</comment>
<evidence type="ECO:0000313" key="2">
    <source>
        <dbReference type="Proteomes" id="UP001209878"/>
    </source>
</evidence>
<reference evidence="1" key="1">
    <citation type="journal article" date="2023" name="Mol. Biol. Evol.">
        <title>Third-Generation Sequencing Reveals the Adaptive Role of the Epigenome in Three Deep-Sea Polychaetes.</title>
        <authorList>
            <person name="Perez M."/>
            <person name="Aroh O."/>
            <person name="Sun Y."/>
            <person name="Lan Y."/>
            <person name="Juniper S.K."/>
            <person name="Young C.R."/>
            <person name="Angers B."/>
            <person name="Qian P.Y."/>
        </authorList>
    </citation>
    <scope>NUCLEOTIDE SEQUENCE</scope>
    <source>
        <strain evidence="1">R07B-5</strain>
    </source>
</reference>